<organism evidence="2 3">
    <name type="scientific">Blastococcus saxobsidens</name>
    <dbReference type="NCBI Taxonomy" id="138336"/>
    <lineage>
        <taxon>Bacteria</taxon>
        <taxon>Bacillati</taxon>
        <taxon>Actinomycetota</taxon>
        <taxon>Actinomycetes</taxon>
        <taxon>Geodermatophilales</taxon>
        <taxon>Geodermatophilaceae</taxon>
        <taxon>Blastococcus</taxon>
    </lineage>
</organism>
<dbReference type="GO" id="GO:0016787">
    <property type="term" value="F:hydrolase activity"/>
    <property type="evidence" value="ECO:0007669"/>
    <property type="project" value="UniProtKB-KW"/>
</dbReference>
<name>A0A4Q7Y939_9ACTN</name>
<sequence>MPPDILEVRSAHDVAVTVYRWDPAGTPRGVVQLAHGMGEHLLRYEPLAADLTDAGFVVVGQDHRGHGATAADDRQGELGEGGWDELVRDIGRVSDRVRADLPDLPVVLLGHSMGSFAAQQHVLDHSRELAGLVLSGTTTLDLLEPALDLDGPTDLSAFNAPFAPARTDYDWLSRDEAQVDAYVADPRCGFGLAAPDNQQMFVSARQLADPQRLAQLRRDLPVYVVVGDADPLNARLALVHALVQRLQEAGLQDVTLRSYEGARHEVFNETNRAEVVADLLAWLDRVVPAT</sequence>
<dbReference type="InterPro" id="IPR051044">
    <property type="entry name" value="MAG_DAG_Lipase"/>
</dbReference>
<dbReference type="Pfam" id="PF12146">
    <property type="entry name" value="Hydrolase_4"/>
    <property type="match status" value="1"/>
</dbReference>
<comment type="caution">
    <text evidence="2">The sequence shown here is derived from an EMBL/GenBank/DDBJ whole genome shotgun (WGS) entry which is preliminary data.</text>
</comment>
<gene>
    <name evidence="2" type="ORF">BKA19_2274</name>
</gene>
<feature type="domain" description="Serine aminopeptidase S33" evidence="1">
    <location>
        <begin position="26"/>
        <end position="271"/>
    </location>
</feature>
<protein>
    <submittedName>
        <fullName evidence="2">Alpha-beta hydrolase superfamily lysophospholipase</fullName>
    </submittedName>
</protein>
<dbReference type="RefSeq" id="WP_104527988.1">
    <property type="nucleotide sequence ID" value="NZ_POQT01000009.1"/>
</dbReference>
<dbReference type="Proteomes" id="UP000292507">
    <property type="component" value="Unassembled WGS sequence"/>
</dbReference>
<dbReference type="OrthoDB" id="9806902at2"/>
<dbReference type="InterPro" id="IPR022742">
    <property type="entry name" value="Hydrolase_4"/>
</dbReference>
<accession>A0A4Q7Y939</accession>
<dbReference type="PANTHER" id="PTHR11614">
    <property type="entry name" value="PHOSPHOLIPASE-RELATED"/>
    <property type="match status" value="1"/>
</dbReference>
<reference evidence="2 3" key="1">
    <citation type="submission" date="2019-02" db="EMBL/GenBank/DDBJ databases">
        <title>Sequencing the genomes of 1000 actinobacteria strains.</title>
        <authorList>
            <person name="Klenk H.-P."/>
        </authorList>
    </citation>
    <scope>NUCLEOTIDE SEQUENCE [LARGE SCALE GENOMIC DNA]</scope>
    <source>
        <strain evidence="2 3">DSM 44509</strain>
    </source>
</reference>
<dbReference type="SUPFAM" id="SSF53474">
    <property type="entry name" value="alpha/beta-Hydrolases"/>
    <property type="match status" value="1"/>
</dbReference>
<dbReference type="AlphaFoldDB" id="A0A4Q7Y939"/>
<evidence type="ECO:0000313" key="2">
    <source>
        <dbReference type="EMBL" id="RZU32579.1"/>
    </source>
</evidence>
<dbReference type="EMBL" id="SHKV01000001">
    <property type="protein sequence ID" value="RZU32579.1"/>
    <property type="molecule type" value="Genomic_DNA"/>
</dbReference>
<evidence type="ECO:0000259" key="1">
    <source>
        <dbReference type="Pfam" id="PF12146"/>
    </source>
</evidence>
<dbReference type="InterPro" id="IPR029058">
    <property type="entry name" value="AB_hydrolase_fold"/>
</dbReference>
<keyword evidence="3" id="KW-1185">Reference proteome</keyword>
<keyword evidence="2" id="KW-0378">Hydrolase</keyword>
<dbReference type="Gene3D" id="3.40.50.1820">
    <property type="entry name" value="alpha/beta hydrolase"/>
    <property type="match status" value="1"/>
</dbReference>
<proteinExistence type="predicted"/>
<evidence type="ECO:0000313" key="3">
    <source>
        <dbReference type="Proteomes" id="UP000292507"/>
    </source>
</evidence>